<dbReference type="InterPro" id="IPR000073">
    <property type="entry name" value="AB_hydrolase_1"/>
</dbReference>
<dbReference type="Proteomes" id="UP001500212">
    <property type="component" value="Unassembled WGS sequence"/>
</dbReference>
<evidence type="ECO:0000313" key="4">
    <source>
        <dbReference type="Proteomes" id="UP001500212"/>
    </source>
</evidence>
<dbReference type="PRINTS" id="PR00111">
    <property type="entry name" value="ABHYDROLASE"/>
</dbReference>
<proteinExistence type="predicted"/>
<protein>
    <submittedName>
        <fullName evidence="3">Alpha/beta hydrolase</fullName>
    </submittedName>
</protein>
<organism evidence="3 4">
    <name type="scientific">Actinoallomurus liliacearum</name>
    <dbReference type="NCBI Taxonomy" id="1080073"/>
    <lineage>
        <taxon>Bacteria</taxon>
        <taxon>Bacillati</taxon>
        <taxon>Actinomycetota</taxon>
        <taxon>Actinomycetes</taxon>
        <taxon>Streptosporangiales</taxon>
        <taxon>Thermomonosporaceae</taxon>
        <taxon>Actinoallomurus</taxon>
    </lineage>
</organism>
<dbReference type="InterPro" id="IPR050266">
    <property type="entry name" value="AB_hydrolase_sf"/>
</dbReference>
<keyword evidence="4" id="KW-1185">Reference proteome</keyword>
<evidence type="ECO:0000256" key="1">
    <source>
        <dbReference type="ARBA" id="ARBA00022801"/>
    </source>
</evidence>
<dbReference type="Gene3D" id="3.40.50.1820">
    <property type="entry name" value="alpha/beta hydrolase"/>
    <property type="match status" value="1"/>
</dbReference>
<dbReference type="InterPro" id="IPR000639">
    <property type="entry name" value="Epox_hydrolase-like"/>
</dbReference>
<evidence type="ECO:0000259" key="2">
    <source>
        <dbReference type="Pfam" id="PF00561"/>
    </source>
</evidence>
<reference evidence="4" key="1">
    <citation type="journal article" date="2019" name="Int. J. Syst. Evol. Microbiol.">
        <title>The Global Catalogue of Microorganisms (GCM) 10K type strain sequencing project: providing services to taxonomists for standard genome sequencing and annotation.</title>
        <authorList>
            <consortium name="The Broad Institute Genomics Platform"/>
            <consortium name="The Broad Institute Genome Sequencing Center for Infectious Disease"/>
            <person name="Wu L."/>
            <person name="Ma J."/>
        </authorList>
    </citation>
    <scope>NUCLEOTIDE SEQUENCE [LARGE SCALE GENOMIC DNA]</scope>
    <source>
        <strain evidence="4">JCM 17938</strain>
    </source>
</reference>
<comment type="caution">
    <text evidence="3">The sequence shown here is derived from an EMBL/GenBank/DDBJ whole genome shotgun (WGS) entry which is preliminary data.</text>
</comment>
<name>A0ABP8TCF8_9ACTN</name>
<dbReference type="PRINTS" id="PR00412">
    <property type="entry name" value="EPOXHYDRLASE"/>
</dbReference>
<dbReference type="InterPro" id="IPR029058">
    <property type="entry name" value="AB_hydrolase_fold"/>
</dbReference>
<dbReference type="SUPFAM" id="SSF53474">
    <property type="entry name" value="alpha/beta-Hydrolases"/>
    <property type="match status" value="1"/>
</dbReference>
<sequence>MTVRTGGGTHVTEHGGPGDPVLLLHGIGGSADSFAGQFAALAARHRVLAWDAPGYARSADPPDAPGMAGYAAAAAALLRERGAAPAHVVGVSWGGVIATRLALDHPGLVRTLVLADSTRGSGRTEEKAAAMRRRAGELAAIGPEAFARARAPKLLSAEAPEELVDRVATAMARSIRLPGYAYAAASMAETDHDGVLGRISVPALVVAGDRDVVTGVAESQAIAAAVPGARLEVIARAGHLCNVERPEAFNRLLLEFLT</sequence>
<dbReference type="PANTHER" id="PTHR43798:SF31">
    <property type="entry name" value="AB HYDROLASE SUPERFAMILY PROTEIN YCLE"/>
    <property type="match status" value="1"/>
</dbReference>
<evidence type="ECO:0000313" key="3">
    <source>
        <dbReference type="EMBL" id="GAA4601102.1"/>
    </source>
</evidence>
<dbReference type="Pfam" id="PF00561">
    <property type="entry name" value="Abhydrolase_1"/>
    <property type="match status" value="1"/>
</dbReference>
<dbReference type="PANTHER" id="PTHR43798">
    <property type="entry name" value="MONOACYLGLYCEROL LIPASE"/>
    <property type="match status" value="1"/>
</dbReference>
<feature type="domain" description="AB hydrolase-1" evidence="2">
    <location>
        <begin position="20"/>
        <end position="245"/>
    </location>
</feature>
<accession>A0ABP8TCF8</accession>
<gene>
    <name evidence="3" type="ORF">GCM10023195_02350</name>
</gene>
<dbReference type="EMBL" id="BAABHJ010000001">
    <property type="protein sequence ID" value="GAA4601102.1"/>
    <property type="molecule type" value="Genomic_DNA"/>
</dbReference>
<dbReference type="RefSeq" id="WP_345346689.1">
    <property type="nucleotide sequence ID" value="NZ_BAABHJ010000001.1"/>
</dbReference>
<keyword evidence="1 3" id="KW-0378">Hydrolase</keyword>
<dbReference type="GO" id="GO:0016787">
    <property type="term" value="F:hydrolase activity"/>
    <property type="evidence" value="ECO:0007669"/>
    <property type="project" value="UniProtKB-KW"/>
</dbReference>